<dbReference type="Gene3D" id="1.20.58.220">
    <property type="entry name" value="Phosphate transport system protein phou homolog 2, domain 2"/>
    <property type="match status" value="2"/>
</dbReference>
<feature type="domain" description="PhoU" evidence="9">
    <location>
        <begin position="125"/>
        <end position="208"/>
    </location>
</feature>
<dbReference type="AlphaFoldDB" id="A0A327JL67"/>
<comment type="caution">
    <text evidence="10">The sequence shown here is derived from an EMBL/GenBank/DDBJ whole genome shotgun (WGS) entry which is preliminary data.</text>
</comment>
<protein>
    <recommendedName>
        <fullName evidence="8">Phosphate-specific transport system accessory protein PhoU</fullName>
    </recommendedName>
</protein>
<evidence type="ECO:0000313" key="11">
    <source>
        <dbReference type="Proteomes" id="UP000249299"/>
    </source>
</evidence>
<dbReference type="GO" id="GO:0006817">
    <property type="term" value="P:phosphate ion transport"/>
    <property type="evidence" value="ECO:0007669"/>
    <property type="project" value="UniProtKB-KW"/>
</dbReference>
<keyword evidence="11" id="KW-1185">Reference proteome</keyword>
<dbReference type="FunFam" id="1.20.58.220:FF:000004">
    <property type="entry name" value="Phosphate-specific transport system accessory protein PhoU"/>
    <property type="match status" value="1"/>
</dbReference>
<reference evidence="10 11" key="1">
    <citation type="submission" date="2017-07" db="EMBL/GenBank/DDBJ databases">
        <title>Draft Genome Sequences of Select Purple Nonsulfur Bacteria.</title>
        <authorList>
            <person name="Lasarre B."/>
            <person name="Mckinlay J.B."/>
        </authorList>
    </citation>
    <scope>NUCLEOTIDE SEQUENCE [LARGE SCALE GENOMIC DNA]</scope>
    <source>
        <strain evidence="10 11">DSM 11290</strain>
    </source>
</reference>
<comment type="function">
    <text evidence="7 8">Plays a role in the regulation of phosphate uptake.</text>
</comment>
<dbReference type="InterPro" id="IPR038078">
    <property type="entry name" value="PhoU-like_sf"/>
</dbReference>
<organism evidence="10 11">
    <name type="scientific">Rhodobium orientis</name>
    <dbReference type="NCBI Taxonomy" id="34017"/>
    <lineage>
        <taxon>Bacteria</taxon>
        <taxon>Pseudomonadati</taxon>
        <taxon>Pseudomonadota</taxon>
        <taxon>Alphaproteobacteria</taxon>
        <taxon>Hyphomicrobiales</taxon>
        <taxon>Rhodobiaceae</taxon>
        <taxon>Rhodobium</taxon>
    </lineage>
</organism>
<evidence type="ECO:0000256" key="1">
    <source>
        <dbReference type="ARBA" id="ARBA00004496"/>
    </source>
</evidence>
<dbReference type="PANTHER" id="PTHR42930:SF3">
    <property type="entry name" value="PHOSPHATE-SPECIFIC TRANSPORT SYSTEM ACCESSORY PROTEIN PHOU"/>
    <property type="match status" value="1"/>
</dbReference>
<dbReference type="GO" id="GO:0030643">
    <property type="term" value="P:intracellular phosphate ion homeostasis"/>
    <property type="evidence" value="ECO:0007669"/>
    <property type="project" value="InterPro"/>
</dbReference>
<evidence type="ECO:0000256" key="5">
    <source>
        <dbReference type="ARBA" id="ARBA00022490"/>
    </source>
</evidence>
<feature type="domain" description="PhoU" evidence="9">
    <location>
        <begin position="20"/>
        <end position="107"/>
    </location>
</feature>
<dbReference type="PIRSF" id="PIRSF003107">
    <property type="entry name" value="PhoU"/>
    <property type="match status" value="1"/>
</dbReference>
<evidence type="ECO:0000256" key="6">
    <source>
        <dbReference type="ARBA" id="ARBA00022592"/>
    </source>
</evidence>
<dbReference type="InterPro" id="IPR026022">
    <property type="entry name" value="PhoU_dom"/>
</dbReference>
<dbReference type="SUPFAM" id="SSF109755">
    <property type="entry name" value="PhoU-like"/>
    <property type="match status" value="1"/>
</dbReference>
<dbReference type="OrthoDB" id="9814256at2"/>
<evidence type="ECO:0000259" key="9">
    <source>
        <dbReference type="Pfam" id="PF01895"/>
    </source>
</evidence>
<dbReference type="GO" id="GO:0045936">
    <property type="term" value="P:negative regulation of phosphate metabolic process"/>
    <property type="evidence" value="ECO:0007669"/>
    <property type="project" value="InterPro"/>
</dbReference>
<dbReference type="Proteomes" id="UP000249299">
    <property type="component" value="Unassembled WGS sequence"/>
</dbReference>
<evidence type="ECO:0000256" key="4">
    <source>
        <dbReference type="ARBA" id="ARBA00022448"/>
    </source>
</evidence>
<evidence type="ECO:0000256" key="2">
    <source>
        <dbReference type="ARBA" id="ARBA00008107"/>
    </source>
</evidence>
<dbReference type="GO" id="GO:0005737">
    <property type="term" value="C:cytoplasm"/>
    <property type="evidence" value="ECO:0007669"/>
    <property type="project" value="UniProtKB-SubCell"/>
</dbReference>
<sequence length="241" mass="26668">MSEHIVKSFDEELQELAAGIAEMGGLAESLVDDSVTALARNNGELAQEVIRTDIRLDQMQRDLEEKAIIMLARRQPMALDLRQAVAVLRISGDLERVGDLAKNIAKRALAIDGQFNSKSLTHGVEHIAELAMTQLKAVLDAYAARDIAASAQIRARDQEVDALYTSLFRELLTYMMEDPRNISQCTHLLFCAKNIERIGDHATNIAETIHYLVTGEQLSDERVKDDLTSTTSMDFGPAAND</sequence>
<evidence type="ECO:0000256" key="7">
    <source>
        <dbReference type="ARBA" id="ARBA00056181"/>
    </source>
</evidence>
<accession>A0A327JL67</accession>
<dbReference type="InterPro" id="IPR028366">
    <property type="entry name" value="PhoU"/>
</dbReference>
<dbReference type="EMBL" id="NPEV01000022">
    <property type="protein sequence ID" value="RAI27079.1"/>
    <property type="molecule type" value="Genomic_DNA"/>
</dbReference>
<keyword evidence="4 8" id="KW-0813">Transport</keyword>
<evidence type="ECO:0000256" key="8">
    <source>
        <dbReference type="PIRNR" id="PIRNR003107"/>
    </source>
</evidence>
<evidence type="ECO:0000313" key="10">
    <source>
        <dbReference type="EMBL" id="RAI27079.1"/>
    </source>
</evidence>
<name>A0A327JL67_9HYPH</name>
<comment type="similarity">
    <text evidence="2 8">Belongs to the PhoU family.</text>
</comment>
<keyword evidence="5 8" id="KW-0963">Cytoplasm</keyword>
<dbReference type="PANTHER" id="PTHR42930">
    <property type="entry name" value="PHOSPHATE-SPECIFIC TRANSPORT SYSTEM ACCESSORY PROTEIN PHOU"/>
    <property type="match status" value="1"/>
</dbReference>
<evidence type="ECO:0000256" key="3">
    <source>
        <dbReference type="ARBA" id="ARBA00011738"/>
    </source>
</evidence>
<proteinExistence type="inferred from homology"/>
<comment type="subunit">
    <text evidence="3 8">Homodimer.</text>
</comment>
<dbReference type="Pfam" id="PF01895">
    <property type="entry name" value="PhoU"/>
    <property type="match status" value="2"/>
</dbReference>
<dbReference type="NCBIfam" id="TIGR02135">
    <property type="entry name" value="phoU_full"/>
    <property type="match status" value="1"/>
</dbReference>
<gene>
    <name evidence="10" type="primary">phoU</name>
    <name evidence="10" type="ORF">CH339_11425</name>
</gene>
<dbReference type="RefSeq" id="WP_111434498.1">
    <property type="nucleotide sequence ID" value="NZ_JACIGG010000022.1"/>
</dbReference>
<keyword evidence="6 8" id="KW-0592">Phosphate transport</keyword>
<comment type="subcellular location">
    <subcellularLocation>
        <location evidence="1 8">Cytoplasm</location>
    </subcellularLocation>
</comment>